<dbReference type="GO" id="GO:0046872">
    <property type="term" value="F:metal ion binding"/>
    <property type="evidence" value="ECO:0007669"/>
    <property type="project" value="UniProtKB-KW"/>
</dbReference>
<evidence type="ECO:0000256" key="9">
    <source>
        <dbReference type="ARBA" id="ARBA00023014"/>
    </source>
</evidence>
<keyword evidence="4" id="KW-0227">DNA damage</keyword>
<dbReference type="SMART" id="SM00488">
    <property type="entry name" value="DEXDc2"/>
    <property type="match status" value="1"/>
</dbReference>
<evidence type="ECO:0000256" key="1">
    <source>
        <dbReference type="ARBA" id="ARBA00022485"/>
    </source>
</evidence>
<dbReference type="Proteomes" id="UP001042704">
    <property type="component" value="Chromosome"/>
</dbReference>
<dbReference type="GO" id="GO:0006281">
    <property type="term" value="P:DNA repair"/>
    <property type="evidence" value="ECO:0007669"/>
    <property type="project" value="UniProtKB-KW"/>
</dbReference>
<dbReference type="Pfam" id="PF06733">
    <property type="entry name" value="DEAD_2"/>
    <property type="match status" value="1"/>
</dbReference>
<dbReference type="PROSITE" id="PS51193">
    <property type="entry name" value="HELICASE_ATP_BIND_2"/>
    <property type="match status" value="1"/>
</dbReference>
<dbReference type="Pfam" id="PF13307">
    <property type="entry name" value="Helicase_C_2"/>
    <property type="match status" value="1"/>
</dbReference>
<dbReference type="GO" id="GO:0043139">
    <property type="term" value="F:5'-3' DNA helicase activity"/>
    <property type="evidence" value="ECO:0007669"/>
    <property type="project" value="UniProtKB-EC"/>
</dbReference>
<keyword evidence="9" id="KW-0411">Iron-sulfur</keyword>
<evidence type="ECO:0000259" key="13">
    <source>
        <dbReference type="PROSITE" id="PS51193"/>
    </source>
</evidence>
<evidence type="ECO:0000256" key="11">
    <source>
        <dbReference type="ARBA" id="ARBA00023204"/>
    </source>
</evidence>
<reference evidence="14" key="1">
    <citation type="journal article" date="2001" name="Int. J. Syst. Evol. Microbiol.">
        <title>Methanofollis aquaemaris sp. nov., a methanogen isolated from an aquaculture fish pond.</title>
        <authorList>
            <person name="Lai M.C."/>
            <person name="Chen S.C."/>
        </authorList>
    </citation>
    <scope>NUCLEOTIDE SEQUENCE</scope>
    <source>
        <strain evidence="14">N2F9704</strain>
    </source>
</reference>
<evidence type="ECO:0000256" key="12">
    <source>
        <dbReference type="ARBA" id="ARBA00023235"/>
    </source>
</evidence>
<dbReference type="InterPro" id="IPR042493">
    <property type="entry name" value="XPD_DNA_FeS"/>
</dbReference>
<keyword evidence="2" id="KW-0479">Metal-binding</keyword>
<keyword evidence="3" id="KW-0547">Nucleotide-binding</keyword>
<keyword evidence="12" id="KW-0413">Isomerase</keyword>
<feature type="domain" description="Helicase ATP-binding" evidence="13">
    <location>
        <begin position="3"/>
        <end position="308"/>
    </location>
</feature>
<dbReference type="SUPFAM" id="SSF52540">
    <property type="entry name" value="P-loop containing nucleoside triphosphate hydrolases"/>
    <property type="match status" value="2"/>
</dbReference>
<evidence type="ECO:0000256" key="4">
    <source>
        <dbReference type="ARBA" id="ARBA00022763"/>
    </source>
</evidence>
<dbReference type="GeneID" id="76424978"/>
<keyword evidence="15" id="KW-1185">Reference proteome</keyword>
<dbReference type="GO" id="GO:0016818">
    <property type="term" value="F:hydrolase activity, acting on acid anhydrides, in phosphorus-containing anhydrides"/>
    <property type="evidence" value="ECO:0007669"/>
    <property type="project" value="InterPro"/>
</dbReference>
<dbReference type="Gene3D" id="1.10.275.40">
    <property type="match status" value="1"/>
</dbReference>
<keyword evidence="8" id="KW-0408">Iron</keyword>
<dbReference type="AlphaFoldDB" id="A0A8A3S7P0"/>
<dbReference type="PANTHER" id="PTHR11472">
    <property type="entry name" value="DNA REPAIR DEAD HELICASE RAD3/XP-D SUBFAMILY MEMBER"/>
    <property type="match status" value="1"/>
</dbReference>
<evidence type="ECO:0000256" key="10">
    <source>
        <dbReference type="ARBA" id="ARBA00023125"/>
    </source>
</evidence>
<evidence type="ECO:0000256" key="7">
    <source>
        <dbReference type="ARBA" id="ARBA00022840"/>
    </source>
</evidence>
<evidence type="ECO:0000313" key="15">
    <source>
        <dbReference type="Proteomes" id="UP001042704"/>
    </source>
</evidence>
<keyword evidence="1" id="KW-0004">4Fe-4S</keyword>
<reference evidence="14" key="2">
    <citation type="submission" date="2019-02" db="EMBL/GenBank/DDBJ databases">
        <authorList>
            <person name="Chen S.-C."/>
            <person name="Chien H.-H."/>
            <person name="Lai M.-C."/>
        </authorList>
    </citation>
    <scope>NUCLEOTIDE SEQUENCE</scope>
    <source>
        <strain evidence="14">N2F9704</strain>
    </source>
</reference>
<dbReference type="InterPro" id="IPR006555">
    <property type="entry name" value="ATP-dep_Helicase_C"/>
</dbReference>
<evidence type="ECO:0000256" key="6">
    <source>
        <dbReference type="ARBA" id="ARBA00022806"/>
    </source>
</evidence>
<dbReference type="InterPro" id="IPR014001">
    <property type="entry name" value="Helicase_ATP-bd"/>
</dbReference>
<dbReference type="InterPro" id="IPR006554">
    <property type="entry name" value="Helicase-like_DEXD_c2"/>
</dbReference>
<dbReference type="PANTHER" id="PTHR11472:SF34">
    <property type="entry name" value="REGULATOR OF TELOMERE ELONGATION HELICASE 1"/>
    <property type="match status" value="1"/>
</dbReference>
<dbReference type="Gene3D" id="1.10.30.20">
    <property type="entry name" value="Bacterial XPD DNA helicase, FeS cluster domain"/>
    <property type="match status" value="1"/>
</dbReference>
<proteinExistence type="predicted"/>
<evidence type="ECO:0000256" key="8">
    <source>
        <dbReference type="ARBA" id="ARBA00023004"/>
    </source>
</evidence>
<keyword evidence="5" id="KW-0378">Hydrolase</keyword>
<dbReference type="GO" id="GO:0051539">
    <property type="term" value="F:4 iron, 4 sulfur cluster binding"/>
    <property type="evidence" value="ECO:0007669"/>
    <property type="project" value="UniProtKB-KW"/>
</dbReference>
<dbReference type="RefSeq" id="WP_265580983.1">
    <property type="nucleotide sequence ID" value="NZ_CP036172.1"/>
</dbReference>
<evidence type="ECO:0000313" key="14">
    <source>
        <dbReference type="EMBL" id="QSZ68052.1"/>
    </source>
</evidence>
<accession>A0A8A3S7P0</accession>
<name>A0A8A3S7P0_9EURY</name>
<keyword evidence="7" id="KW-0067">ATP-binding</keyword>
<keyword evidence="11" id="KW-0234">DNA repair</keyword>
<protein>
    <submittedName>
        <fullName evidence="14">ATP-dependent DNA helicase</fullName>
    </submittedName>
</protein>
<sequence>MDPLEDWFPYPSFRPNQREMLEFAAETARDGGIAMIDAPTGSGKSSVVSALLAARGTKKVIVAVRTISQLATFIRELELVRKVKPTLTFAYLVGKRSMCPLGGEGDPYRRCEAVKAFSSSLMREQAHKGSLVPTEDRVIKEQLRKMDPEHPLLCPYFIKSRVFVKDSEEAGLRMGPSGALRDRANRVRREGIPPENLNAFCRGLCPYETMMQAARGADVLICNFHHLFNDDVRDQLYANLDIKPEDVLLLIDEAHNCGDVVEGIQSVVLEARVLEGTMTELAHLSKNMKSVNAVRQVLPNVSRFMEDLRRSPKDEDWFDPAIFHRMAIKGSLYKGLEEVVEDLSKIAEKVSEKNKSAGIYKESAVEQFSDFMYRVYRAGADPTFLTLYRSSEGVVELEVRNIDPSGKMCEICEAHAGAVLISGTLSPLDAYMKYFFGDLVVRARSLPNSFPRENRLLACANDVTTAFRMRRDPLNTERIVGYIRAFAQAPGNLAVYFPSYQLLNTYAEACGSRVNGKKIYVEPRESGEATTALREFVGLPEQGKAGILFAVCGGKWSEGLDYRGEMLRGAMVVGLPLAPYNNVRRMVIDYYKHKFGREGEFISYTLPAINRATQALGRVLRTPEDTGVLVLAEQRFLEQDVRDGLPPWMQEEMERCELEGFRRLVLKWKDRR</sequence>
<keyword evidence="10" id="KW-0238">DNA-binding</keyword>
<dbReference type="Gene3D" id="3.40.50.300">
    <property type="entry name" value="P-loop containing nucleotide triphosphate hydrolases"/>
    <property type="match status" value="2"/>
</dbReference>
<dbReference type="InterPro" id="IPR010614">
    <property type="entry name" value="RAD3-like_helicase_DEAD"/>
</dbReference>
<dbReference type="GO" id="GO:0005524">
    <property type="term" value="F:ATP binding"/>
    <property type="evidence" value="ECO:0007669"/>
    <property type="project" value="UniProtKB-KW"/>
</dbReference>
<dbReference type="EMBL" id="CP036172">
    <property type="protein sequence ID" value="QSZ68052.1"/>
    <property type="molecule type" value="Genomic_DNA"/>
</dbReference>
<dbReference type="InterPro" id="IPR045028">
    <property type="entry name" value="DinG/Rad3-like"/>
</dbReference>
<evidence type="ECO:0000256" key="2">
    <source>
        <dbReference type="ARBA" id="ARBA00022723"/>
    </source>
</evidence>
<dbReference type="InterPro" id="IPR027417">
    <property type="entry name" value="P-loop_NTPase"/>
</dbReference>
<dbReference type="InterPro" id="IPR014013">
    <property type="entry name" value="Helic_SF1/SF2_ATP-bd_DinG/Rad3"/>
</dbReference>
<organism evidence="14 15">
    <name type="scientific">Methanofollis aquaemaris</name>
    <dbReference type="NCBI Taxonomy" id="126734"/>
    <lineage>
        <taxon>Archaea</taxon>
        <taxon>Methanobacteriati</taxon>
        <taxon>Methanobacteriota</taxon>
        <taxon>Stenosarchaea group</taxon>
        <taxon>Methanomicrobia</taxon>
        <taxon>Methanomicrobiales</taxon>
        <taxon>Methanomicrobiaceae</taxon>
        <taxon>Methanofollis</taxon>
    </lineage>
</organism>
<dbReference type="SMART" id="SM00487">
    <property type="entry name" value="DEXDc"/>
    <property type="match status" value="1"/>
</dbReference>
<evidence type="ECO:0000256" key="3">
    <source>
        <dbReference type="ARBA" id="ARBA00022741"/>
    </source>
</evidence>
<dbReference type="SMART" id="SM00491">
    <property type="entry name" value="HELICc2"/>
    <property type="match status" value="1"/>
</dbReference>
<gene>
    <name evidence="14" type="ORF">RJ40_11380</name>
</gene>
<dbReference type="GO" id="GO:0003677">
    <property type="term" value="F:DNA binding"/>
    <property type="evidence" value="ECO:0007669"/>
    <property type="project" value="UniProtKB-KW"/>
</dbReference>
<dbReference type="KEGG" id="maqe:RJ40_11380"/>
<keyword evidence="6 14" id="KW-0347">Helicase</keyword>
<evidence type="ECO:0000256" key="5">
    <source>
        <dbReference type="ARBA" id="ARBA00022801"/>
    </source>
</evidence>